<dbReference type="GO" id="GO:0035673">
    <property type="term" value="F:oligopeptide transmembrane transporter activity"/>
    <property type="evidence" value="ECO:0007669"/>
    <property type="project" value="InterPro"/>
</dbReference>
<organism evidence="7 8">
    <name type="scientific">Pseudobacteriovorax antillogorgiicola</name>
    <dbReference type="NCBI Taxonomy" id="1513793"/>
    <lineage>
        <taxon>Bacteria</taxon>
        <taxon>Pseudomonadati</taxon>
        <taxon>Bdellovibrionota</taxon>
        <taxon>Oligoflexia</taxon>
        <taxon>Oligoflexales</taxon>
        <taxon>Pseudobacteriovoracaceae</taxon>
        <taxon>Pseudobacteriovorax</taxon>
    </lineage>
</organism>
<dbReference type="OrthoDB" id="9809340at2"/>
<feature type="transmembrane region" description="Helical" evidence="6">
    <location>
        <begin position="535"/>
        <end position="560"/>
    </location>
</feature>
<sequence>MNQTHDEQIYIPQEGESQLTFRAVAAGCLLGGIVTSMNLYLGLKIGWSIGGSLMAAILGFGLFALIKPKKPYSVLEANITQTAGSGAGSMASAAGLLAPIPAMGMLGEEIPTWGLFAWSLAIAYLGVMLAVPLRRQYVVIEKLRFPTGTATANTIVAMFASAGESLRKAKVLSYFSVGAFLYIVSSYFIPQLESPPFHKWFDISALGVMALWGFKLAVSPMLFGAGLLIGPRVGASLIGGAIAGWALLGPSIQSIGWAPHENPMVIFDQESKLWGVRGWILWVGVAIMVADGLVSLALSWKTFMTAFRGTRDAMSHGDLKETSQESTSIPNSWWMGGFALASIATTIVASLVFHIPPLLTVVAIFLSTILANVAVRSIGETDINPVGGMGKVTQAIFGSVSSSMATNLMSAGITGAGASQAGDMMQDLKTGHLLGASPKAQFKAQLIGILSGVFFAVPVYLVFDQAYDIGAANSPLTAPAAQAWKAVAEVMSKGFAALPPMAGWGMLAGFLLGGLFPAIKRFYPKLAPYTPSGLALGIAFIVPAKYSIIMFLGSLAYMIWQRWRPSSFEALVFAVSCGLIAGEGLAGITNAILTLIGVPSLF</sequence>
<evidence type="ECO:0000256" key="5">
    <source>
        <dbReference type="ARBA" id="ARBA00023136"/>
    </source>
</evidence>
<keyword evidence="8" id="KW-1185">Reference proteome</keyword>
<feature type="transmembrane region" description="Helical" evidence="6">
    <location>
        <begin position="209"/>
        <end position="230"/>
    </location>
</feature>
<evidence type="ECO:0000256" key="1">
    <source>
        <dbReference type="ARBA" id="ARBA00004141"/>
    </source>
</evidence>
<feature type="transmembrane region" description="Helical" evidence="6">
    <location>
        <begin position="279"/>
        <end position="298"/>
    </location>
</feature>
<evidence type="ECO:0000313" key="8">
    <source>
        <dbReference type="Proteomes" id="UP000192907"/>
    </source>
</evidence>
<comment type="subcellular location">
    <subcellularLocation>
        <location evidence="1">Membrane</location>
        <topology evidence="1">Multi-pass membrane protein</topology>
    </subcellularLocation>
</comment>
<feature type="transmembrane region" description="Helical" evidence="6">
    <location>
        <begin position="572"/>
        <end position="598"/>
    </location>
</feature>
<feature type="transmembrane region" description="Helical" evidence="6">
    <location>
        <begin position="358"/>
        <end position="375"/>
    </location>
</feature>
<feature type="transmembrane region" description="Helical" evidence="6">
    <location>
        <begin position="171"/>
        <end position="189"/>
    </location>
</feature>
<evidence type="ECO:0000256" key="2">
    <source>
        <dbReference type="ARBA" id="ARBA00022448"/>
    </source>
</evidence>
<dbReference type="RefSeq" id="WP_132316989.1">
    <property type="nucleotide sequence ID" value="NZ_FWZT01000004.1"/>
</dbReference>
<dbReference type="AlphaFoldDB" id="A0A1Y6BI71"/>
<proteinExistence type="predicted"/>
<feature type="transmembrane region" description="Helical" evidence="6">
    <location>
        <begin position="113"/>
        <end position="133"/>
    </location>
</feature>
<dbReference type="PANTHER" id="PTHR31645">
    <property type="entry name" value="OLIGOPEPTIDE TRANSPORTER YGL114W-RELATED"/>
    <property type="match status" value="1"/>
</dbReference>
<protein>
    <submittedName>
        <fullName evidence="7">Putative oligopeptide transporter, OPT family</fullName>
    </submittedName>
</protein>
<feature type="transmembrane region" description="Helical" evidence="6">
    <location>
        <begin position="446"/>
        <end position="463"/>
    </location>
</feature>
<feature type="transmembrane region" description="Helical" evidence="6">
    <location>
        <begin position="47"/>
        <end position="66"/>
    </location>
</feature>
<feature type="transmembrane region" description="Helical" evidence="6">
    <location>
        <begin position="237"/>
        <end position="259"/>
    </location>
</feature>
<dbReference type="Proteomes" id="UP000192907">
    <property type="component" value="Unassembled WGS sequence"/>
</dbReference>
<dbReference type="InterPro" id="IPR045035">
    <property type="entry name" value="YSL-like"/>
</dbReference>
<keyword evidence="4 6" id="KW-1133">Transmembrane helix</keyword>
<dbReference type="STRING" id="1513793.SAMN06296036_10437"/>
<feature type="transmembrane region" description="Helical" evidence="6">
    <location>
        <begin position="87"/>
        <end position="107"/>
    </location>
</feature>
<evidence type="ECO:0000313" key="7">
    <source>
        <dbReference type="EMBL" id="SMF05032.1"/>
    </source>
</evidence>
<keyword evidence="5 6" id="KW-0472">Membrane</keyword>
<keyword evidence="2" id="KW-0813">Transport</keyword>
<feature type="transmembrane region" description="Helical" evidence="6">
    <location>
        <begin position="501"/>
        <end position="523"/>
    </location>
</feature>
<evidence type="ECO:0000256" key="3">
    <source>
        <dbReference type="ARBA" id="ARBA00022692"/>
    </source>
</evidence>
<dbReference type="EMBL" id="FWZT01000004">
    <property type="protein sequence ID" value="SMF05032.1"/>
    <property type="molecule type" value="Genomic_DNA"/>
</dbReference>
<name>A0A1Y6BI71_9BACT</name>
<dbReference type="NCBIfam" id="TIGR00728">
    <property type="entry name" value="OPT_sfam"/>
    <property type="match status" value="1"/>
</dbReference>
<evidence type="ECO:0000256" key="4">
    <source>
        <dbReference type="ARBA" id="ARBA00022989"/>
    </source>
</evidence>
<dbReference type="Pfam" id="PF03169">
    <property type="entry name" value="OPT"/>
    <property type="match status" value="1"/>
</dbReference>
<feature type="transmembrane region" description="Helical" evidence="6">
    <location>
        <begin position="333"/>
        <end position="352"/>
    </location>
</feature>
<feature type="transmembrane region" description="Helical" evidence="6">
    <location>
        <begin position="21"/>
        <end position="41"/>
    </location>
</feature>
<evidence type="ECO:0000256" key="6">
    <source>
        <dbReference type="SAM" id="Phobius"/>
    </source>
</evidence>
<dbReference type="InterPro" id="IPR004813">
    <property type="entry name" value="OPT"/>
</dbReference>
<gene>
    <name evidence="7" type="ORF">SAMN06296036_10437</name>
</gene>
<dbReference type="PANTHER" id="PTHR31645:SF3">
    <property type="entry name" value="OLIGOPEPTIDE TRANSPORTER"/>
    <property type="match status" value="1"/>
</dbReference>
<keyword evidence="3 6" id="KW-0812">Transmembrane</keyword>
<accession>A0A1Y6BI71</accession>
<reference evidence="8" key="1">
    <citation type="submission" date="2017-04" db="EMBL/GenBank/DDBJ databases">
        <authorList>
            <person name="Varghese N."/>
            <person name="Submissions S."/>
        </authorList>
    </citation>
    <scope>NUCLEOTIDE SEQUENCE [LARGE SCALE GENOMIC DNA]</scope>
    <source>
        <strain evidence="8">RKEM611</strain>
    </source>
</reference>
<dbReference type="GO" id="GO:0016020">
    <property type="term" value="C:membrane"/>
    <property type="evidence" value="ECO:0007669"/>
    <property type="project" value="UniProtKB-SubCell"/>
</dbReference>